<proteinExistence type="inferred from homology"/>
<evidence type="ECO:0000256" key="2">
    <source>
        <dbReference type="ARBA" id="ARBA00007886"/>
    </source>
</evidence>
<evidence type="ECO:0000259" key="9">
    <source>
        <dbReference type="Pfam" id="PF05504"/>
    </source>
</evidence>
<sequence>MPNKTNKHNWLACVLTLSLTLLISGCWDRQEIEDLAMVIGVGVDTPLKENDSDSETNADSEEASSSDADSESAHQGDESNANQSTQQKIPILLTHQNVVPKVLTGTAKVTGTQKQAYFNISGEGTSFFEIIRNFSTKSSKPPFFLHVKTMVIGEDFARKLSIEKTLEYFLRDTELRRTVLVVVAKGRALDVLNKKPLNETLPAIEILSILDNVRKNLAIATPTSLGFISEHMTTRKSFMIPRVEVSTKTIKIAGASLIKGDTGKMIGWLNEEEVSGANLLLGSGKSKWEKHAGLIKTVLPPTNSLLIYEIRTISSKITPKVQNGQVSFSVHIKLNGRIGEDWSPEENGFDDSYLVKTEKAFEKKIKELTRKSLNKLQKKWKIDVLEFNKALSVHHPDVWEKMKDNWDEEFSKIPIDVHVKVNVREFGLKGSKR</sequence>
<evidence type="ECO:0000313" key="12">
    <source>
        <dbReference type="Proteomes" id="UP000319432"/>
    </source>
</evidence>
<comment type="subcellular location">
    <subcellularLocation>
        <location evidence="1">Membrane</location>
        <topology evidence="1">Lipid-anchor</topology>
    </subcellularLocation>
</comment>
<evidence type="ECO:0000313" key="11">
    <source>
        <dbReference type="EMBL" id="QDX92859.1"/>
    </source>
</evidence>
<feature type="compositionally biased region" description="Acidic residues" evidence="8">
    <location>
        <begin position="52"/>
        <end position="70"/>
    </location>
</feature>
<name>A0A502HAX8_BRELA</name>
<evidence type="ECO:0000256" key="8">
    <source>
        <dbReference type="SAM" id="MobiDB-lite"/>
    </source>
</evidence>
<dbReference type="AlphaFoldDB" id="A0A502HAX8"/>
<evidence type="ECO:0000259" key="10">
    <source>
        <dbReference type="Pfam" id="PF25198"/>
    </source>
</evidence>
<evidence type="ECO:0000256" key="4">
    <source>
        <dbReference type="ARBA" id="ARBA00022729"/>
    </source>
</evidence>
<dbReference type="EMBL" id="CP033464">
    <property type="protein sequence ID" value="QDX92859.1"/>
    <property type="molecule type" value="Genomic_DNA"/>
</dbReference>
<comment type="similarity">
    <text evidence="2">Belongs to the GerABKC lipoprotein family.</text>
</comment>
<dbReference type="NCBIfam" id="TIGR02887">
    <property type="entry name" value="spore_ger_x_C"/>
    <property type="match status" value="1"/>
</dbReference>
<dbReference type="Gene3D" id="3.30.300.210">
    <property type="entry name" value="Nutrient germinant receptor protein C, domain 3"/>
    <property type="match status" value="1"/>
</dbReference>
<keyword evidence="12" id="KW-1185">Reference proteome</keyword>
<protein>
    <submittedName>
        <fullName evidence="11">Ger(X)C family spore germination protein</fullName>
    </submittedName>
</protein>
<dbReference type="InterPro" id="IPR008844">
    <property type="entry name" value="Spore_GerAC-like"/>
</dbReference>
<dbReference type="InterPro" id="IPR038501">
    <property type="entry name" value="Spore_GerAC_C_sf"/>
</dbReference>
<evidence type="ECO:0000256" key="1">
    <source>
        <dbReference type="ARBA" id="ARBA00004635"/>
    </source>
</evidence>
<dbReference type="OrthoDB" id="2569624at2"/>
<evidence type="ECO:0000256" key="7">
    <source>
        <dbReference type="ARBA" id="ARBA00023288"/>
    </source>
</evidence>
<keyword evidence="6" id="KW-0564">Palmitate</keyword>
<keyword evidence="3" id="KW-0309">Germination</keyword>
<dbReference type="PROSITE" id="PS51257">
    <property type="entry name" value="PROKAR_LIPOPROTEIN"/>
    <property type="match status" value="1"/>
</dbReference>
<dbReference type="InterPro" id="IPR046953">
    <property type="entry name" value="Spore_GerAC-like_C"/>
</dbReference>
<feature type="domain" description="Spore germination protein N-terminal" evidence="10">
    <location>
        <begin position="28"/>
        <end position="244"/>
    </location>
</feature>
<dbReference type="Pfam" id="PF05504">
    <property type="entry name" value="Spore_GerAC"/>
    <property type="match status" value="1"/>
</dbReference>
<evidence type="ECO:0000256" key="5">
    <source>
        <dbReference type="ARBA" id="ARBA00023136"/>
    </source>
</evidence>
<dbReference type="InterPro" id="IPR057336">
    <property type="entry name" value="GerAC_N"/>
</dbReference>
<organism evidence="11 12">
    <name type="scientific">Brevibacillus laterosporus</name>
    <name type="common">Bacillus laterosporus</name>
    <dbReference type="NCBI Taxonomy" id="1465"/>
    <lineage>
        <taxon>Bacteria</taxon>
        <taxon>Bacillati</taxon>
        <taxon>Bacillota</taxon>
        <taxon>Bacilli</taxon>
        <taxon>Bacillales</taxon>
        <taxon>Paenibacillaceae</taxon>
        <taxon>Brevibacillus</taxon>
    </lineage>
</organism>
<keyword evidence="5" id="KW-0472">Membrane</keyword>
<dbReference type="Pfam" id="PF25198">
    <property type="entry name" value="Spore_GerAC_N"/>
    <property type="match status" value="1"/>
</dbReference>
<keyword evidence="4" id="KW-0732">Signal</keyword>
<evidence type="ECO:0000256" key="6">
    <source>
        <dbReference type="ARBA" id="ARBA00023139"/>
    </source>
</evidence>
<dbReference type="GO" id="GO:0016020">
    <property type="term" value="C:membrane"/>
    <property type="evidence" value="ECO:0007669"/>
    <property type="project" value="UniProtKB-SubCell"/>
</dbReference>
<reference evidence="11 12" key="1">
    <citation type="submission" date="2018-11" db="EMBL/GenBank/DDBJ databases">
        <title>Phylogenetic determinants of toxin gene distribution in genomes of Brevibacillus laterosporus.</title>
        <authorList>
            <person name="Glare T.R."/>
            <person name="Durrant A."/>
            <person name="Berry C."/>
            <person name="Palma L."/>
            <person name="Ormskirk M."/>
            <person name="Cox M.O."/>
        </authorList>
    </citation>
    <scope>NUCLEOTIDE SEQUENCE [LARGE SCALE GENOMIC DNA]</scope>
    <source>
        <strain evidence="11 12">1821L</strain>
    </source>
</reference>
<dbReference type="PANTHER" id="PTHR35789">
    <property type="entry name" value="SPORE GERMINATION PROTEIN B3"/>
    <property type="match status" value="1"/>
</dbReference>
<accession>A0A502HAX8</accession>
<dbReference type="GO" id="GO:0009847">
    <property type="term" value="P:spore germination"/>
    <property type="evidence" value="ECO:0007669"/>
    <property type="project" value="InterPro"/>
</dbReference>
<evidence type="ECO:0000256" key="3">
    <source>
        <dbReference type="ARBA" id="ARBA00022544"/>
    </source>
</evidence>
<gene>
    <name evidence="11" type="ORF">EEL30_11420</name>
</gene>
<dbReference type="PANTHER" id="PTHR35789:SF1">
    <property type="entry name" value="SPORE GERMINATION PROTEIN B3"/>
    <property type="match status" value="1"/>
</dbReference>
<keyword evidence="7" id="KW-0449">Lipoprotein</keyword>
<feature type="domain" description="Spore germination GerAC-like C-terminal" evidence="9">
    <location>
        <begin position="254"/>
        <end position="427"/>
    </location>
</feature>
<dbReference type="Proteomes" id="UP000319432">
    <property type="component" value="Chromosome"/>
</dbReference>
<feature type="region of interest" description="Disordered" evidence="8">
    <location>
        <begin position="46"/>
        <end position="84"/>
    </location>
</feature>